<evidence type="ECO:0000256" key="11">
    <source>
        <dbReference type="SAM" id="MobiDB-lite"/>
    </source>
</evidence>
<feature type="binding site" evidence="10">
    <location>
        <position position="424"/>
    </location>
    <ligand>
        <name>S-adenosyl-L-methionine</name>
        <dbReference type="ChEBI" id="CHEBI:59789"/>
    </ligand>
</feature>
<evidence type="ECO:0000256" key="4">
    <source>
        <dbReference type="ARBA" id="ARBA00022603"/>
    </source>
</evidence>
<evidence type="ECO:0000256" key="7">
    <source>
        <dbReference type="ARBA" id="ARBA00022884"/>
    </source>
</evidence>
<evidence type="ECO:0000313" key="13">
    <source>
        <dbReference type="EMBL" id="KAJ1928532.1"/>
    </source>
</evidence>
<dbReference type="OrthoDB" id="427002at2759"/>
<dbReference type="InterPro" id="IPR029063">
    <property type="entry name" value="SAM-dependent_MTases_sf"/>
</dbReference>
<dbReference type="FunFam" id="3.30.70.1170:FF:000001">
    <property type="entry name" value="Ribosomal RNA methyltransferase Nop2"/>
    <property type="match status" value="1"/>
</dbReference>
<dbReference type="InterPro" id="IPR018314">
    <property type="entry name" value="RsmB/NOL1/NOP2-like_CS"/>
</dbReference>
<dbReference type="Pfam" id="PF22458">
    <property type="entry name" value="RsmF-B_ferredox"/>
    <property type="match status" value="1"/>
</dbReference>
<dbReference type="InterPro" id="IPR049560">
    <property type="entry name" value="MeTrfase_RsmB-F_NOP2_cat"/>
</dbReference>
<feature type="binding site" evidence="10">
    <location>
        <position position="451"/>
    </location>
    <ligand>
        <name>S-adenosyl-L-methionine</name>
        <dbReference type="ChEBI" id="CHEBI:59789"/>
    </ligand>
</feature>
<dbReference type="InterPro" id="IPR011023">
    <property type="entry name" value="Nop2p"/>
</dbReference>
<comment type="caution">
    <text evidence="13">The sequence shown here is derived from an EMBL/GenBank/DDBJ whole genome shotgun (WGS) entry which is preliminary data.</text>
</comment>
<dbReference type="Pfam" id="PF01189">
    <property type="entry name" value="Methyltr_RsmB-F"/>
    <property type="match status" value="1"/>
</dbReference>
<keyword evidence="6 10" id="KW-0949">S-adenosyl-L-methionine</keyword>
<reference evidence="13" key="1">
    <citation type="submission" date="2022-07" db="EMBL/GenBank/DDBJ databases">
        <title>Phylogenomic reconstructions and comparative analyses of Kickxellomycotina fungi.</title>
        <authorList>
            <person name="Reynolds N.K."/>
            <person name="Stajich J.E."/>
            <person name="Barry K."/>
            <person name="Grigoriev I.V."/>
            <person name="Crous P."/>
            <person name="Smith M.E."/>
        </authorList>
    </citation>
    <scope>NUCLEOTIDE SEQUENCE</scope>
    <source>
        <strain evidence="13">RSA 861</strain>
    </source>
</reference>
<dbReference type="InterPro" id="IPR023267">
    <property type="entry name" value="RCMT"/>
</dbReference>
<evidence type="ECO:0000259" key="12">
    <source>
        <dbReference type="PROSITE" id="PS51686"/>
    </source>
</evidence>
<comment type="similarity">
    <text evidence="2 10">Belongs to the class I-like SAM-binding methyltransferase superfamily. RsmB/NOP family.</text>
</comment>
<dbReference type="GO" id="GO:0000470">
    <property type="term" value="P:maturation of LSU-rRNA"/>
    <property type="evidence" value="ECO:0007669"/>
    <property type="project" value="TreeGrafter"/>
</dbReference>
<dbReference type="EMBL" id="JANBPT010000069">
    <property type="protein sequence ID" value="KAJ1928532.1"/>
    <property type="molecule type" value="Genomic_DNA"/>
</dbReference>
<evidence type="ECO:0000256" key="10">
    <source>
        <dbReference type="PROSITE-ProRule" id="PRU01023"/>
    </source>
</evidence>
<sequence length="627" mass="70037">MGRRANKKQGAPLDLDTERRTGKNVTKQTKFGGSRGNKSKTGNEKKTREIPTAPAVSQIELIRKRQQNDPHQGGAMAKKVRTKTAPKKPTVVDSSSEGEEEEEEDGSEEASELEEDSELDSDAEPEPVERGPATMLWDDVASDDNDSDLHDDEFSEAADTDDEDDEEAEDANSESDSDDDSDLDIEEKSRRLERRQAREAELAQAELEDSQFQTNIVDEDEEGDKHLLVQEDEDGNQEELAEDLSVVFGRIQEVVQILTHFKERRDPNLARADYLKRLLKDMALYYGYSQFMMDKLFELFPVAEAVEFFEANEVPRPVVIRANTLKTRRRDLAQALITRGVNLEPVGKWSKVGLQVFESPVPVGATPEYLAGHYMIQAASSFLPVMSLAPRENEKNLDMCAAPGGKTTYMAALMKNTGLVVANDANKDRERALVANLHRMGVRNSVVTNYDGRKFPQIMGNFDRVLLDAPCSGTGVISKDPAVKVSKTTQDFVMLTHLQKELVIAAIDSTDANSKTGGYVVYSTCSVTVDENEAIVDYALRMRPNVKLVETGLDFGKPGMTSFIGKQFQPSLSLTRRYYPHTHNMDGFYVAKFKKMSNVIPKTIKEKRREENAKENAKENSKGKSKA</sequence>
<dbReference type="Gene3D" id="3.30.70.1170">
    <property type="entry name" value="Sun protein, domain 3"/>
    <property type="match status" value="1"/>
</dbReference>
<evidence type="ECO:0000256" key="9">
    <source>
        <dbReference type="ARBA" id="ARBA00082314"/>
    </source>
</evidence>
<feature type="binding site" evidence="10">
    <location>
        <begin position="400"/>
        <end position="406"/>
    </location>
    <ligand>
        <name>S-adenosyl-L-methionine</name>
        <dbReference type="ChEBI" id="CHEBI:59789"/>
    </ligand>
</feature>
<dbReference type="PRINTS" id="PR02008">
    <property type="entry name" value="RCMTFAMILY"/>
</dbReference>
<feature type="domain" description="SAM-dependent MTase RsmB/NOP-type" evidence="12">
    <location>
        <begin position="308"/>
        <end position="596"/>
    </location>
</feature>
<dbReference type="InterPro" id="IPR001678">
    <property type="entry name" value="MeTrfase_RsmB-F_NOP2_dom"/>
</dbReference>
<evidence type="ECO:0000256" key="6">
    <source>
        <dbReference type="ARBA" id="ARBA00022691"/>
    </source>
</evidence>
<dbReference type="PROSITE" id="PS01153">
    <property type="entry name" value="NOL1_NOP2_SUN"/>
    <property type="match status" value="1"/>
</dbReference>
<evidence type="ECO:0000256" key="3">
    <source>
        <dbReference type="ARBA" id="ARBA00022517"/>
    </source>
</evidence>
<evidence type="ECO:0000256" key="1">
    <source>
        <dbReference type="ARBA" id="ARBA00004604"/>
    </source>
</evidence>
<dbReference type="Proteomes" id="UP001150569">
    <property type="component" value="Unassembled WGS sequence"/>
</dbReference>
<organism evidence="13 14">
    <name type="scientific">Tieghemiomyces parasiticus</name>
    <dbReference type="NCBI Taxonomy" id="78921"/>
    <lineage>
        <taxon>Eukaryota</taxon>
        <taxon>Fungi</taxon>
        <taxon>Fungi incertae sedis</taxon>
        <taxon>Zoopagomycota</taxon>
        <taxon>Kickxellomycotina</taxon>
        <taxon>Dimargaritomycetes</taxon>
        <taxon>Dimargaritales</taxon>
        <taxon>Dimargaritaceae</taxon>
        <taxon>Tieghemiomyces</taxon>
    </lineage>
</organism>
<feature type="region of interest" description="Disordered" evidence="11">
    <location>
        <begin position="1"/>
        <end position="185"/>
    </location>
</feature>
<dbReference type="SUPFAM" id="SSF53335">
    <property type="entry name" value="S-adenosyl-L-methionine-dependent methyltransferases"/>
    <property type="match status" value="1"/>
</dbReference>
<dbReference type="PANTHER" id="PTHR22807">
    <property type="entry name" value="NOP2 YEAST -RELATED NOL1/NOP2/FMU SUN DOMAIN-CONTAINING"/>
    <property type="match status" value="1"/>
</dbReference>
<evidence type="ECO:0000256" key="8">
    <source>
        <dbReference type="ARBA" id="ARBA00023242"/>
    </source>
</evidence>
<keyword evidence="5 10" id="KW-0808">Transferase</keyword>
<dbReference type="PRINTS" id="PR02012">
    <property type="entry name" value="RCMTNOP2"/>
</dbReference>
<keyword evidence="8" id="KW-0539">Nucleus</keyword>
<gene>
    <name evidence="13" type="primary">NOP2_1</name>
    <name evidence="13" type="ORF">IWQ60_001957</name>
</gene>
<dbReference type="PANTHER" id="PTHR22807:SF30">
    <property type="entry name" value="28S RRNA (CYTOSINE(4447)-C(5))-METHYLTRANSFERASE-RELATED"/>
    <property type="match status" value="1"/>
</dbReference>
<feature type="active site" description="Nucleophile" evidence="10">
    <location>
        <position position="525"/>
    </location>
</feature>
<keyword evidence="4 10" id="KW-0489">Methyltransferase</keyword>
<dbReference type="GO" id="GO:0005730">
    <property type="term" value="C:nucleolus"/>
    <property type="evidence" value="ECO:0007669"/>
    <property type="project" value="UniProtKB-SubCell"/>
</dbReference>
<dbReference type="GO" id="GO:0009383">
    <property type="term" value="F:rRNA (cytosine-C5-)-methyltransferase activity"/>
    <property type="evidence" value="ECO:0007669"/>
    <property type="project" value="TreeGrafter"/>
</dbReference>
<feature type="compositionally biased region" description="Acidic residues" evidence="11">
    <location>
        <begin position="140"/>
        <end position="185"/>
    </location>
</feature>
<dbReference type="PROSITE" id="PS51686">
    <property type="entry name" value="SAM_MT_RSMB_NOP"/>
    <property type="match status" value="1"/>
</dbReference>
<accession>A0A9W8E223</accession>
<keyword evidence="3" id="KW-0690">Ribosome biogenesis</keyword>
<dbReference type="NCBIfam" id="TIGR00446">
    <property type="entry name" value="nop2p"/>
    <property type="match status" value="1"/>
</dbReference>
<protein>
    <recommendedName>
        <fullName evidence="9">Nucleolar protein 2</fullName>
    </recommendedName>
</protein>
<keyword evidence="7 10" id="KW-0694">RNA-binding</keyword>
<keyword evidence="14" id="KW-1185">Reference proteome</keyword>
<comment type="subcellular location">
    <subcellularLocation>
        <location evidence="1">Nucleus</location>
        <location evidence="1">Nucleolus</location>
    </subcellularLocation>
</comment>
<feature type="region of interest" description="Disordered" evidence="11">
    <location>
        <begin position="603"/>
        <end position="627"/>
    </location>
</feature>
<dbReference type="AlphaFoldDB" id="A0A9W8E223"/>
<proteinExistence type="inferred from homology"/>
<evidence type="ECO:0000256" key="2">
    <source>
        <dbReference type="ARBA" id="ARBA00007494"/>
    </source>
</evidence>
<dbReference type="InterPro" id="IPR023273">
    <property type="entry name" value="RCMT_NOP2"/>
</dbReference>
<feature type="binding site" evidence="10">
    <location>
        <position position="468"/>
    </location>
    <ligand>
        <name>S-adenosyl-L-methionine</name>
        <dbReference type="ChEBI" id="CHEBI:59789"/>
    </ligand>
</feature>
<dbReference type="InterPro" id="IPR054728">
    <property type="entry name" value="RsmB-like_ferredoxin"/>
</dbReference>
<feature type="compositionally biased region" description="Acidic residues" evidence="11">
    <location>
        <begin position="96"/>
        <end position="126"/>
    </location>
</feature>
<name>A0A9W8E223_9FUNG</name>
<dbReference type="GO" id="GO:0003723">
    <property type="term" value="F:RNA binding"/>
    <property type="evidence" value="ECO:0007669"/>
    <property type="project" value="UniProtKB-UniRule"/>
</dbReference>
<evidence type="ECO:0000313" key="14">
    <source>
        <dbReference type="Proteomes" id="UP001150569"/>
    </source>
</evidence>
<dbReference type="GO" id="GO:0070475">
    <property type="term" value="P:rRNA base methylation"/>
    <property type="evidence" value="ECO:0007669"/>
    <property type="project" value="TreeGrafter"/>
</dbReference>
<evidence type="ECO:0000256" key="5">
    <source>
        <dbReference type="ARBA" id="ARBA00022679"/>
    </source>
</evidence>
<dbReference type="Gene3D" id="3.40.50.150">
    <property type="entry name" value="Vaccinia Virus protein VP39"/>
    <property type="match status" value="1"/>
</dbReference>